<evidence type="ECO:0000313" key="4">
    <source>
        <dbReference type="Proteomes" id="UP000201169"/>
    </source>
</evidence>
<dbReference type="SMART" id="SM00867">
    <property type="entry name" value="YceI"/>
    <property type="match status" value="1"/>
</dbReference>
<proteinExistence type="predicted"/>
<gene>
    <name evidence="3" type="ORF">CAV_1571</name>
</gene>
<dbReference type="InterPro" id="IPR036761">
    <property type="entry name" value="TTHA0802/YceI-like_sf"/>
</dbReference>
<keyword evidence="1" id="KW-0732">Signal</keyword>
<dbReference type="EMBL" id="CP022347">
    <property type="protein sequence ID" value="ASQ31176.1"/>
    <property type="molecule type" value="Genomic_DNA"/>
</dbReference>
<reference evidence="3 4" key="1">
    <citation type="submission" date="2017-07" db="EMBL/GenBank/DDBJ databases">
        <title>Analysis of two Campylobacter avium genomes and identification of a novel hippuricase gene.</title>
        <authorList>
            <person name="Miller W.G."/>
            <person name="Chapman M.H."/>
            <person name="Yee E."/>
            <person name="Revez J."/>
            <person name="Bono J.L."/>
            <person name="Rossi M."/>
        </authorList>
    </citation>
    <scope>NUCLEOTIDE SEQUENCE [LARGE SCALE GENOMIC DNA]</scope>
    <source>
        <strain evidence="3 4">LMG 24591</strain>
    </source>
</reference>
<feature type="signal peptide" evidence="1">
    <location>
        <begin position="1"/>
        <end position="21"/>
    </location>
</feature>
<sequence length="189" mass="20961">MKKALFSLALASSLFVAFANAKPYEIDKTHTNIGFKIKHLMISTVNGNFKDYSGDIDFDPKTFTFSKFEGSVKVASINTENKSRDAHLQQDDFFKAKKHPELTFKMKKYQKKNDKSGTMIGDLSIAGVTKEVKFDTEIGGVAEVRGKEKVGFSLRGAIKRSDFDFAPGSKEASLGDEVQILIDMEADAK</sequence>
<dbReference type="AlphaFoldDB" id="A0A222N004"/>
<dbReference type="Proteomes" id="UP000201169">
    <property type="component" value="Chromosome"/>
</dbReference>
<dbReference type="RefSeq" id="WP_094325991.1">
    <property type="nucleotide sequence ID" value="NZ_CP022347.1"/>
</dbReference>
<keyword evidence="4" id="KW-1185">Reference proteome</keyword>
<dbReference type="SUPFAM" id="SSF101874">
    <property type="entry name" value="YceI-like"/>
    <property type="match status" value="1"/>
</dbReference>
<dbReference type="PANTHER" id="PTHR34406:SF1">
    <property type="entry name" value="PROTEIN YCEI"/>
    <property type="match status" value="1"/>
</dbReference>
<accession>A0A222N004</accession>
<dbReference type="Pfam" id="PF04264">
    <property type="entry name" value="YceI"/>
    <property type="match status" value="1"/>
</dbReference>
<dbReference type="PANTHER" id="PTHR34406">
    <property type="entry name" value="PROTEIN YCEI"/>
    <property type="match status" value="1"/>
</dbReference>
<evidence type="ECO:0000259" key="2">
    <source>
        <dbReference type="SMART" id="SM00867"/>
    </source>
</evidence>
<protein>
    <submittedName>
        <fullName evidence="3">Putative periplasmic protein (YceI-like domain)</fullName>
    </submittedName>
</protein>
<evidence type="ECO:0000313" key="3">
    <source>
        <dbReference type="EMBL" id="ASQ31176.1"/>
    </source>
</evidence>
<name>A0A222N004_9BACT</name>
<dbReference type="KEGG" id="cavi:CAV_1571"/>
<evidence type="ECO:0000256" key="1">
    <source>
        <dbReference type="SAM" id="SignalP"/>
    </source>
</evidence>
<feature type="domain" description="Lipid/polyisoprenoid-binding YceI-like" evidence="2">
    <location>
        <begin position="23"/>
        <end position="187"/>
    </location>
</feature>
<feature type="chain" id="PRO_5012149217" evidence="1">
    <location>
        <begin position="22"/>
        <end position="189"/>
    </location>
</feature>
<dbReference type="InterPro" id="IPR007372">
    <property type="entry name" value="Lipid/polyisoprenoid-bd_YceI"/>
</dbReference>
<organism evidence="3 4">
    <name type="scientific">Campylobacter avium LMG 24591</name>
    <dbReference type="NCBI Taxonomy" id="522484"/>
    <lineage>
        <taxon>Bacteria</taxon>
        <taxon>Pseudomonadati</taxon>
        <taxon>Campylobacterota</taxon>
        <taxon>Epsilonproteobacteria</taxon>
        <taxon>Campylobacterales</taxon>
        <taxon>Campylobacteraceae</taxon>
        <taxon>Campylobacter</taxon>
    </lineage>
</organism>
<dbReference type="OrthoDB" id="9811006at2"/>
<dbReference type="Gene3D" id="2.40.128.110">
    <property type="entry name" value="Lipid/polyisoprenoid-binding, YceI-like"/>
    <property type="match status" value="1"/>
</dbReference>